<comment type="caution">
    <text evidence="2">The sequence shown here is derived from an EMBL/GenBank/DDBJ whole genome shotgun (WGS) entry which is preliminary data.</text>
</comment>
<feature type="transmembrane region" description="Helical" evidence="1">
    <location>
        <begin position="58"/>
        <end position="75"/>
    </location>
</feature>
<feature type="transmembrane region" description="Helical" evidence="1">
    <location>
        <begin position="147"/>
        <end position="165"/>
    </location>
</feature>
<reference evidence="2" key="1">
    <citation type="submission" date="2019-12" db="EMBL/GenBank/DDBJ databases">
        <title>Genome sequencing and annotation of Brassica cretica.</title>
        <authorList>
            <person name="Studholme D.J."/>
            <person name="Sarris P.F."/>
        </authorList>
    </citation>
    <scope>NUCLEOTIDE SEQUENCE</scope>
    <source>
        <strain evidence="2">PFS-102/07</strain>
        <tissue evidence="2">Leaf</tissue>
    </source>
</reference>
<keyword evidence="1" id="KW-0812">Transmembrane</keyword>
<keyword evidence="4" id="KW-1185">Reference proteome</keyword>
<dbReference type="AlphaFoldDB" id="A0A8S9GVL7"/>
<dbReference type="EMBL" id="QGKY02001925">
    <property type="protein sequence ID" value="KAF2547972.1"/>
    <property type="molecule type" value="Genomic_DNA"/>
</dbReference>
<sequence length="223" mass="23709">MDAVSAVNQTLPISDDEAVKFTTYSTAVHKVIVMVNAGLIGLLQLINQQSSVLETHKAAFLSFCVFALFYAVLRVREAIDVGLRPGIVPRLSGHTSHLFGGLAALMLISVVCATFALVLLLMWFLWLSAIVYSILDEFIVYSKANKSGAGSLLFVWLPQFSAAAAESAAAAASVRLVVVRLVAAAAAAAAAADSAAVVACCSFRRRWTLTPTQTHEVDLCSFS</sequence>
<dbReference type="PANTHER" id="PTHR34115:SF13">
    <property type="entry name" value="RPB1A"/>
    <property type="match status" value="1"/>
</dbReference>
<keyword evidence="1" id="KW-0472">Membrane</keyword>
<reference evidence="3" key="2">
    <citation type="submission" date="2019-12" db="EMBL/GenBank/DDBJ databases">
        <authorList>
            <person name="Studholme D.J."/>
            <person name="Sarris P."/>
        </authorList>
    </citation>
    <scope>NUCLEOTIDE SEQUENCE</scope>
    <source>
        <strain evidence="3">PFS-1207/04</strain>
        <tissue evidence="3">Leaf</tissue>
    </source>
</reference>
<dbReference type="OrthoDB" id="1110782at2759"/>
<evidence type="ECO:0000313" key="3">
    <source>
        <dbReference type="EMBL" id="KAF3607364.1"/>
    </source>
</evidence>
<evidence type="ECO:0000256" key="1">
    <source>
        <dbReference type="SAM" id="Phobius"/>
    </source>
</evidence>
<dbReference type="Proteomes" id="UP000266723">
    <property type="component" value="Unassembled WGS sequence"/>
</dbReference>
<dbReference type="InterPro" id="IPR053258">
    <property type="entry name" value="Ca-permeable_cation_channel"/>
</dbReference>
<feature type="transmembrane region" description="Helical" evidence="1">
    <location>
        <begin position="27"/>
        <end position="46"/>
    </location>
</feature>
<evidence type="ECO:0000313" key="2">
    <source>
        <dbReference type="EMBL" id="KAF2547972.1"/>
    </source>
</evidence>
<organism evidence="2">
    <name type="scientific">Brassica cretica</name>
    <name type="common">Mustard</name>
    <dbReference type="NCBI Taxonomy" id="69181"/>
    <lineage>
        <taxon>Eukaryota</taxon>
        <taxon>Viridiplantae</taxon>
        <taxon>Streptophyta</taxon>
        <taxon>Embryophyta</taxon>
        <taxon>Tracheophyta</taxon>
        <taxon>Spermatophyta</taxon>
        <taxon>Magnoliopsida</taxon>
        <taxon>eudicotyledons</taxon>
        <taxon>Gunneridae</taxon>
        <taxon>Pentapetalae</taxon>
        <taxon>rosids</taxon>
        <taxon>malvids</taxon>
        <taxon>Brassicales</taxon>
        <taxon>Brassicaceae</taxon>
        <taxon>Brassiceae</taxon>
        <taxon>Brassica</taxon>
    </lineage>
</organism>
<dbReference type="PANTHER" id="PTHR34115">
    <property type="entry name" value="PROTEIN, PUTATIVE-RELATED"/>
    <property type="match status" value="1"/>
</dbReference>
<gene>
    <name evidence="3" type="ORF">DY000_02046788</name>
    <name evidence="2" type="ORF">F2Q70_00020862</name>
</gene>
<feature type="transmembrane region" description="Helical" evidence="1">
    <location>
        <begin position="102"/>
        <end position="135"/>
    </location>
</feature>
<name>A0A8S9GVL7_BRACR</name>
<evidence type="ECO:0000313" key="4">
    <source>
        <dbReference type="Proteomes" id="UP000266723"/>
    </source>
</evidence>
<reference evidence="3 4" key="3">
    <citation type="journal article" date="2020" name="BMC Genomics">
        <title>Intraspecific diversification of the crop wild relative Brassica cretica Lam. using demographic model selection.</title>
        <authorList>
            <person name="Kioukis A."/>
            <person name="Michalopoulou V.A."/>
            <person name="Briers L."/>
            <person name="Pirintsos S."/>
            <person name="Studholme D.J."/>
            <person name="Pavlidis P."/>
            <person name="Sarris P.F."/>
        </authorList>
    </citation>
    <scope>NUCLEOTIDE SEQUENCE [LARGE SCALE GENOMIC DNA]</scope>
    <source>
        <strain evidence="4">cv. PFS-1207/04</strain>
        <strain evidence="3">PFS-1207/04</strain>
    </source>
</reference>
<feature type="transmembrane region" description="Helical" evidence="1">
    <location>
        <begin position="177"/>
        <end position="203"/>
    </location>
</feature>
<accession>A0A8S9GVL7</accession>
<keyword evidence="1" id="KW-1133">Transmembrane helix</keyword>
<proteinExistence type="predicted"/>
<dbReference type="EMBL" id="QGKV02000297">
    <property type="protein sequence ID" value="KAF3607364.1"/>
    <property type="molecule type" value="Genomic_DNA"/>
</dbReference>
<protein>
    <submittedName>
        <fullName evidence="2">Uncharacterized protein</fullName>
    </submittedName>
</protein>